<feature type="region of interest" description="Disordered" evidence="2">
    <location>
        <begin position="403"/>
        <end position="487"/>
    </location>
</feature>
<gene>
    <name evidence="4" type="ORF">BAUCODRAFT_34201</name>
</gene>
<dbReference type="GeneID" id="19112359"/>
<dbReference type="InterPro" id="IPR043198">
    <property type="entry name" value="Cyclin/Ssn8"/>
</dbReference>
<keyword evidence="5" id="KW-1185">Reference proteome</keyword>
<dbReference type="OMA" id="FAIAMEM"/>
<proteinExistence type="predicted"/>
<protein>
    <recommendedName>
        <fullName evidence="1">RNA polymerase II holoenzyme cyclin-like subunit</fullName>
    </recommendedName>
</protein>
<dbReference type="STRING" id="717646.M2MYX1"/>
<dbReference type="InterPro" id="IPR036915">
    <property type="entry name" value="Cyclin-like_sf"/>
</dbReference>
<dbReference type="AlphaFoldDB" id="M2MYX1"/>
<evidence type="ECO:0000313" key="4">
    <source>
        <dbReference type="EMBL" id="EMC96808.1"/>
    </source>
</evidence>
<sequence>MGATKRMSNGEAKLIGPHPSVIHVAAQYMSHEAIEKKLFAHIVDNPQDRSSAEAREDSIRLQGVTWIDQTRRALSLPIRTYTTACSYYHHFRLANPGVADQAWADTAAAALLLACKAEDTLKKSRDILAAAYNLKTHDNLSSDDVVFDMPSKAVIGLERMMLEASGFDFRAKYPHDFMTKLGKSLAQTNVDPEGTRSVARLAWTVLTDLYRTFAPLKQTTQTMALAALELAAQLTAATSDSGECAIRDQIHSFNYQKANTSRGEVMETLLDLLDLYTHHTAGSILGTKYSLEHFLRIRLGLNKESEENALLRHTQAKGKVENGEQGPTLKVANGHPTPVSPPQAGTQAQQQPAAGLQYPPVPEGGGTLRFMLNPQLVAEEKTEVQKYFKEEWEEYDEEIEVPLPRTRSKSRDLASNRDRDRDRDDRTKDRATDRERDRMPERERDRARDREPERARDRARDSGRERDWERENGRHDARPSGRDRERDREWRYDDRRYEDDRYDRRDGRRYDEYDRRRDRR</sequence>
<feature type="compositionally biased region" description="Basic and acidic residues" evidence="2">
    <location>
        <begin position="409"/>
        <end position="487"/>
    </location>
</feature>
<evidence type="ECO:0000256" key="1">
    <source>
        <dbReference type="ARBA" id="ARBA00014912"/>
    </source>
</evidence>
<feature type="compositionally biased region" description="Low complexity" evidence="2">
    <location>
        <begin position="342"/>
        <end position="358"/>
    </location>
</feature>
<name>M2MYX1_BAUPA</name>
<organism evidence="4 5">
    <name type="scientific">Baudoinia panamericana (strain UAMH 10762)</name>
    <name type="common">Angels' share fungus</name>
    <name type="synonym">Baudoinia compniacensis (strain UAMH 10762)</name>
    <dbReference type="NCBI Taxonomy" id="717646"/>
    <lineage>
        <taxon>Eukaryota</taxon>
        <taxon>Fungi</taxon>
        <taxon>Dikarya</taxon>
        <taxon>Ascomycota</taxon>
        <taxon>Pezizomycotina</taxon>
        <taxon>Dothideomycetes</taxon>
        <taxon>Dothideomycetidae</taxon>
        <taxon>Mycosphaerellales</taxon>
        <taxon>Teratosphaeriaceae</taxon>
        <taxon>Baudoinia</taxon>
    </lineage>
</organism>
<reference evidence="4 5" key="1">
    <citation type="journal article" date="2012" name="PLoS Pathog.">
        <title>Diverse lifestyles and strategies of plant pathogenesis encoded in the genomes of eighteen Dothideomycetes fungi.</title>
        <authorList>
            <person name="Ohm R.A."/>
            <person name="Feau N."/>
            <person name="Henrissat B."/>
            <person name="Schoch C.L."/>
            <person name="Horwitz B.A."/>
            <person name="Barry K.W."/>
            <person name="Condon B.J."/>
            <person name="Copeland A.C."/>
            <person name="Dhillon B."/>
            <person name="Glaser F."/>
            <person name="Hesse C.N."/>
            <person name="Kosti I."/>
            <person name="LaButti K."/>
            <person name="Lindquist E.A."/>
            <person name="Lucas S."/>
            <person name="Salamov A.A."/>
            <person name="Bradshaw R.E."/>
            <person name="Ciuffetti L."/>
            <person name="Hamelin R.C."/>
            <person name="Kema G.H.J."/>
            <person name="Lawrence C."/>
            <person name="Scott J.A."/>
            <person name="Spatafora J.W."/>
            <person name="Turgeon B.G."/>
            <person name="de Wit P.J.G.M."/>
            <person name="Zhong S."/>
            <person name="Goodwin S.B."/>
            <person name="Grigoriev I.V."/>
        </authorList>
    </citation>
    <scope>NUCLEOTIDE SEQUENCE [LARGE SCALE GENOMIC DNA]</scope>
    <source>
        <strain evidence="4 5">UAMH 10762</strain>
    </source>
</reference>
<dbReference type="HOGENOM" id="CLU_038278_1_0_1"/>
<dbReference type="EMBL" id="KB445555">
    <property type="protein sequence ID" value="EMC96808.1"/>
    <property type="molecule type" value="Genomic_DNA"/>
</dbReference>
<evidence type="ECO:0000259" key="3">
    <source>
        <dbReference type="Pfam" id="PF00134"/>
    </source>
</evidence>
<dbReference type="SUPFAM" id="SSF47954">
    <property type="entry name" value="Cyclin-like"/>
    <property type="match status" value="2"/>
</dbReference>
<evidence type="ECO:0000313" key="5">
    <source>
        <dbReference type="Proteomes" id="UP000011761"/>
    </source>
</evidence>
<dbReference type="RefSeq" id="XP_007676183.1">
    <property type="nucleotide sequence ID" value="XM_007677993.1"/>
</dbReference>
<evidence type="ECO:0000256" key="2">
    <source>
        <dbReference type="SAM" id="MobiDB-lite"/>
    </source>
</evidence>
<dbReference type="eggNOG" id="KOG0834">
    <property type="taxonomic scope" value="Eukaryota"/>
</dbReference>
<dbReference type="GO" id="GO:0006357">
    <property type="term" value="P:regulation of transcription by RNA polymerase II"/>
    <property type="evidence" value="ECO:0007669"/>
    <property type="project" value="InterPro"/>
</dbReference>
<dbReference type="GO" id="GO:0016538">
    <property type="term" value="F:cyclin-dependent protein serine/threonine kinase regulator activity"/>
    <property type="evidence" value="ECO:0007669"/>
    <property type="project" value="InterPro"/>
</dbReference>
<dbReference type="Gene3D" id="1.10.472.10">
    <property type="entry name" value="Cyclin-like"/>
    <property type="match status" value="2"/>
</dbReference>
<dbReference type="Proteomes" id="UP000011761">
    <property type="component" value="Unassembled WGS sequence"/>
</dbReference>
<dbReference type="KEGG" id="bcom:BAUCODRAFT_34201"/>
<feature type="region of interest" description="Disordered" evidence="2">
    <location>
        <begin position="314"/>
        <end position="362"/>
    </location>
</feature>
<accession>M2MYX1</accession>
<dbReference type="OrthoDB" id="4951845at2759"/>
<dbReference type="PANTHER" id="PTHR10026">
    <property type="entry name" value="CYCLIN"/>
    <property type="match status" value="1"/>
</dbReference>
<dbReference type="Pfam" id="PF00134">
    <property type="entry name" value="Cyclin_N"/>
    <property type="match status" value="1"/>
</dbReference>
<dbReference type="InterPro" id="IPR006671">
    <property type="entry name" value="Cyclin_N"/>
</dbReference>
<feature type="domain" description="Cyclin N-terminal" evidence="3">
    <location>
        <begin position="50"/>
        <end position="164"/>
    </location>
</feature>